<dbReference type="InterPro" id="IPR010619">
    <property type="entry name" value="ThrE-like_N"/>
</dbReference>
<keyword evidence="4 7" id="KW-1133">Transmembrane helix</keyword>
<evidence type="ECO:0000256" key="3">
    <source>
        <dbReference type="ARBA" id="ARBA00022692"/>
    </source>
</evidence>
<evidence type="ECO:0000256" key="7">
    <source>
        <dbReference type="SAM" id="Phobius"/>
    </source>
</evidence>
<feature type="transmembrane region" description="Helical" evidence="7">
    <location>
        <begin position="351"/>
        <end position="369"/>
    </location>
</feature>
<evidence type="ECO:0000256" key="1">
    <source>
        <dbReference type="ARBA" id="ARBA00004651"/>
    </source>
</evidence>
<evidence type="ECO:0000256" key="2">
    <source>
        <dbReference type="ARBA" id="ARBA00022475"/>
    </source>
</evidence>
<dbReference type="Proteomes" id="UP000823913">
    <property type="component" value="Unassembled WGS sequence"/>
</dbReference>
<dbReference type="PANTHER" id="PTHR34390">
    <property type="entry name" value="UPF0442 PROTEIN YJJB-RELATED"/>
    <property type="match status" value="1"/>
</dbReference>
<evidence type="ECO:0000256" key="5">
    <source>
        <dbReference type="ARBA" id="ARBA00023136"/>
    </source>
</evidence>
<accession>A0A9D1E5X5</accession>
<feature type="domain" description="Threonine/Serine exporter ThrE" evidence="9">
    <location>
        <begin position="304"/>
        <end position="432"/>
    </location>
</feature>
<organism evidence="10 11">
    <name type="scientific">Candidatus Coproplasma avicola</name>
    <dbReference type="NCBI Taxonomy" id="2840744"/>
    <lineage>
        <taxon>Bacteria</taxon>
        <taxon>Bacillati</taxon>
        <taxon>Bacillota</taxon>
        <taxon>Clostridia</taxon>
        <taxon>Eubacteriales</taxon>
        <taxon>Candidatus Coproplasma</taxon>
    </lineage>
</organism>
<proteinExistence type="inferred from homology"/>
<dbReference type="EMBL" id="DVHK01000039">
    <property type="protein sequence ID" value="HIR66722.1"/>
    <property type="molecule type" value="Genomic_DNA"/>
</dbReference>
<evidence type="ECO:0000313" key="11">
    <source>
        <dbReference type="Proteomes" id="UP000823913"/>
    </source>
</evidence>
<gene>
    <name evidence="10" type="ORF">IAB94_01595</name>
</gene>
<evidence type="ECO:0000256" key="4">
    <source>
        <dbReference type="ARBA" id="ARBA00022989"/>
    </source>
</evidence>
<dbReference type="GO" id="GO:0015744">
    <property type="term" value="P:succinate transport"/>
    <property type="evidence" value="ECO:0007669"/>
    <property type="project" value="TreeGrafter"/>
</dbReference>
<reference evidence="10" key="1">
    <citation type="submission" date="2020-10" db="EMBL/GenBank/DDBJ databases">
        <authorList>
            <person name="Gilroy R."/>
        </authorList>
    </citation>
    <scope>NUCLEOTIDE SEQUENCE</scope>
    <source>
        <strain evidence="10">ChiW16-3235</strain>
    </source>
</reference>
<keyword evidence="2" id="KW-1003">Cell membrane</keyword>
<feature type="transmembrane region" description="Helical" evidence="7">
    <location>
        <begin position="376"/>
        <end position="395"/>
    </location>
</feature>
<dbReference type="InterPro" id="IPR050539">
    <property type="entry name" value="ThrE_Dicarb/AminoAcid_Exp"/>
</dbReference>
<dbReference type="Pfam" id="PF06738">
    <property type="entry name" value="ThrE"/>
    <property type="match status" value="1"/>
</dbReference>
<feature type="transmembrane region" description="Helical" evidence="7">
    <location>
        <begin position="170"/>
        <end position="187"/>
    </location>
</feature>
<dbReference type="PANTHER" id="PTHR34390:SF2">
    <property type="entry name" value="SUCCINATE TRANSPORTER SUBUNIT YJJP-RELATED"/>
    <property type="match status" value="1"/>
</dbReference>
<name>A0A9D1E5X5_9FIRM</name>
<comment type="similarity">
    <text evidence="6">Belongs to the ThrE exporter (TC 2.A.79) family.</text>
</comment>
<feature type="domain" description="Threonine/serine exporter-like N-terminal" evidence="8">
    <location>
        <begin position="39"/>
        <end position="278"/>
    </location>
</feature>
<comment type="subcellular location">
    <subcellularLocation>
        <location evidence="1">Cell membrane</location>
        <topology evidence="1">Multi-pass membrane protein</topology>
    </subcellularLocation>
</comment>
<reference evidence="10" key="2">
    <citation type="journal article" date="2021" name="PeerJ">
        <title>Extensive microbial diversity within the chicken gut microbiome revealed by metagenomics and culture.</title>
        <authorList>
            <person name="Gilroy R."/>
            <person name="Ravi A."/>
            <person name="Getino M."/>
            <person name="Pursley I."/>
            <person name="Horton D.L."/>
            <person name="Alikhan N.F."/>
            <person name="Baker D."/>
            <person name="Gharbi K."/>
            <person name="Hall N."/>
            <person name="Watson M."/>
            <person name="Adriaenssens E.M."/>
            <person name="Foster-Nyarko E."/>
            <person name="Jarju S."/>
            <person name="Secka A."/>
            <person name="Antonio M."/>
            <person name="Oren A."/>
            <person name="Chaudhuri R.R."/>
            <person name="La Ragione R."/>
            <person name="Hildebrand F."/>
            <person name="Pallen M.J."/>
        </authorList>
    </citation>
    <scope>NUCLEOTIDE SEQUENCE</scope>
    <source>
        <strain evidence="10">ChiW16-3235</strain>
    </source>
</reference>
<evidence type="ECO:0000259" key="9">
    <source>
        <dbReference type="Pfam" id="PF12821"/>
    </source>
</evidence>
<comment type="caution">
    <text evidence="10">The sequence shown here is derived from an EMBL/GenBank/DDBJ whole genome shotgun (WGS) entry which is preliminary data.</text>
</comment>
<dbReference type="InterPro" id="IPR024528">
    <property type="entry name" value="ThrE_2"/>
</dbReference>
<sequence length="460" mass="49613">MDIIKDNIPPAQSGGAVIGVPSAGQSENERRHFDRILALALSIGAGLLSCGASVSRVEIAVKLICLSCGAKEVNVMSFPSVIICSIKLADGSEVAQLKRNYEVSNNFLKMEFYNQLSRDVCSGKLNIEEAEGRLDEIARTKGYNLPVTVASGGLVAGIFTIYFGGSLIDGVPSFLTGCLMMFVNVLLSRRDFNSYARTFVLSLLGGALSILLSRLFILCGAQCSVSMVSIGTIMVVVPGLLICNAVRDMFSGDIYSGSFELLSGLLTILAIAAGYSSSIVILRSVMVELPPIARSQTADYIYRIVTCLLGACSVGVMFNCRSKKILLGIGNILATFALYLVIEYFFAEDYFLQFLIPTLLAAFIAEIQARAFKAPSTIFLVPAIIVLVPGGSLYYTVNYIVNSDMVQAQIWGERALLSLLGMAVGISVISVIFQIVHPVKGKAAVKRWLRLKNKQQQGKK</sequence>
<dbReference type="GO" id="GO:0022857">
    <property type="term" value="F:transmembrane transporter activity"/>
    <property type="evidence" value="ECO:0007669"/>
    <property type="project" value="InterPro"/>
</dbReference>
<feature type="transmembrane region" description="Helical" evidence="7">
    <location>
        <begin position="300"/>
        <end position="318"/>
    </location>
</feature>
<keyword evidence="3 7" id="KW-0812">Transmembrane</keyword>
<feature type="transmembrane region" description="Helical" evidence="7">
    <location>
        <begin position="415"/>
        <end position="436"/>
    </location>
</feature>
<evidence type="ECO:0000259" key="8">
    <source>
        <dbReference type="Pfam" id="PF06738"/>
    </source>
</evidence>
<feature type="transmembrane region" description="Helical" evidence="7">
    <location>
        <begin position="199"/>
        <end position="218"/>
    </location>
</feature>
<feature type="transmembrane region" description="Helical" evidence="7">
    <location>
        <begin position="224"/>
        <end position="246"/>
    </location>
</feature>
<feature type="transmembrane region" description="Helical" evidence="7">
    <location>
        <begin position="258"/>
        <end position="280"/>
    </location>
</feature>
<feature type="transmembrane region" description="Helical" evidence="7">
    <location>
        <begin position="143"/>
        <end position="164"/>
    </location>
</feature>
<evidence type="ECO:0000313" key="10">
    <source>
        <dbReference type="EMBL" id="HIR66722.1"/>
    </source>
</evidence>
<protein>
    <submittedName>
        <fullName evidence="10">Threonine/serine exporter family protein</fullName>
    </submittedName>
</protein>
<dbReference type="AlphaFoldDB" id="A0A9D1E5X5"/>
<dbReference type="GO" id="GO:0005886">
    <property type="term" value="C:plasma membrane"/>
    <property type="evidence" value="ECO:0007669"/>
    <property type="project" value="UniProtKB-SubCell"/>
</dbReference>
<feature type="transmembrane region" description="Helical" evidence="7">
    <location>
        <begin position="325"/>
        <end position="345"/>
    </location>
</feature>
<keyword evidence="5 7" id="KW-0472">Membrane</keyword>
<dbReference type="Pfam" id="PF12821">
    <property type="entry name" value="ThrE_2"/>
    <property type="match status" value="1"/>
</dbReference>
<evidence type="ECO:0000256" key="6">
    <source>
        <dbReference type="ARBA" id="ARBA00034125"/>
    </source>
</evidence>